<evidence type="ECO:0000256" key="5">
    <source>
        <dbReference type="ARBA" id="ARBA00016977"/>
    </source>
</evidence>
<dbReference type="Gene3D" id="3.40.50.720">
    <property type="entry name" value="NAD(P)-binding Rossmann-like Domain"/>
    <property type="match status" value="1"/>
</dbReference>
<dbReference type="Gene3D" id="3.90.25.10">
    <property type="entry name" value="UDP-galactose 4-epimerase, domain 1"/>
    <property type="match status" value="1"/>
</dbReference>
<dbReference type="STRING" id="1134406.ADN00_06530"/>
<accession>A0A0P6Y0U6</accession>
<dbReference type="InterPro" id="IPR005888">
    <property type="entry name" value="dTDP_Gluc_deHydtase"/>
</dbReference>
<dbReference type="GO" id="GO:0009225">
    <property type="term" value="P:nucleotide-sugar metabolic process"/>
    <property type="evidence" value="ECO:0007669"/>
    <property type="project" value="InterPro"/>
</dbReference>
<evidence type="ECO:0000313" key="11">
    <source>
        <dbReference type="Proteomes" id="UP000050417"/>
    </source>
</evidence>
<dbReference type="EMBL" id="LGCL01000016">
    <property type="protein sequence ID" value="KPL78859.1"/>
    <property type="molecule type" value="Genomic_DNA"/>
</dbReference>
<protein>
    <recommendedName>
        <fullName evidence="5 8">dTDP-glucose 4,6-dehydratase</fullName>
        <ecNumber evidence="4 8">4.2.1.46</ecNumber>
    </recommendedName>
</protein>
<evidence type="ECO:0000256" key="4">
    <source>
        <dbReference type="ARBA" id="ARBA00011990"/>
    </source>
</evidence>
<dbReference type="GO" id="GO:0008460">
    <property type="term" value="F:dTDP-glucose 4,6-dehydratase activity"/>
    <property type="evidence" value="ECO:0007669"/>
    <property type="project" value="UniProtKB-EC"/>
</dbReference>
<dbReference type="EC" id="4.2.1.46" evidence="4 8"/>
<dbReference type="InterPro" id="IPR036291">
    <property type="entry name" value="NAD(P)-bd_dom_sf"/>
</dbReference>
<reference evidence="10 11" key="1">
    <citation type="submission" date="2015-07" db="EMBL/GenBank/DDBJ databases">
        <title>Genome sequence of Ornatilinea apprima DSM 23815.</title>
        <authorList>
            <person name="Hemp J."/>
            <person name="Ward L.M."/>
            <person name="Pace L.A."/>
            <person name="Fischer W.W."/>
        </authorList>
    </citation>
    <scope>NUCLEOTIDE SEQUENCE [LARGE SCALE GENOMIC DNA]</scope>
    <source>
        <strain evidence="10 11">P3M-1</strain>
    </source>
</reference>
<feature type="domain" description="NAD(P)-binding" evidence="9">
    <location>
        <begin position="5"/>
        <end position="323"/>
    </location>
</feature>
<organism evidence="10 11">
    <name type="scientific">Ornatilinea apprima</name>
    <dbReference type="NCBI Taxonomy" id="1134406"/>
    <lineage>
        <taxon>Bacteria</taxon>
        <taxon>Bacillati</taxon>
        <taxon>Chloroflexota</taxon>
        <taxon>Anaerolineae</taxon>
        <taxon>Anaerolineales</taxon>
        <taxon>Anaerolineaceae</taxon>
        <taxon>Ornatilinea</taxon>
    </lineage>
</organism>
<dbReference type="Pfam" id="PF16363">
    <property type="entry name" value="GDP_Man_Dehyd"/>
    <property type="match status" value="1"/>
</dbReference>
<dbReference type="InterPro" id="IPR016040">
    <property type="entry name" value="NAD(P)-bd_dom"/>
</dbReference>
<dbReference type="AlphaFoldDB" id="A0A0P6Y0U6"/>
<dbReference type="SUPFAM" id="SSF51735">
    <property type="entry name" value="NAD(P)-binding Rossmann-fold domains"/>
    <property type="match status" value="1"/>
</dbReference>
<evidence type="ECO:0000256" key="8">
    <source>
        <dbReference type="RuleBase" id="RU004473"/>
    </source>
</evidence>
<dbReference type="NCBIfam" id="TIGR01181">
    <property type="entry name" value="dTDP_gluc_dehyt"/>
    <property type="match status" value="1"/>
</dbReference>
<comment type="cofactor">
    <cofactor evidence="2 8">
        <name>NAD(+)</name>
        <dbReference type="ChEBI" id="CHEBI:57540"/>
    </cofactor>
</comment>
<sequence length="360" mass="40677">MKNILVTGGAGFIGSNFVRFLLEKEPDVHVYNFDLLTYAGSLENLKNLPSPTRHTFIHGDIGDADLLDRIFSEHAIDTVVHFAAESHVDRSILGPEAFIQTNIIGTFKLLQTARKHWLTGASTLDGYRFHHVSTDEVFGSLAPQDPAFEETTPYSPNSPYSASKASSDHLVRAYFHTYGLPVSLTNCSNNYGPYQFPEKFVPLMIFNAMMGKPLPVYGDGQQIRDWLYVEDHCEAIWRVLKFGKVGETYNIGGNNQPTNLEVLDSICAILDERLPQSPFRPHASLKTFVKDRPGHDRRYAINITKVNTELGWAPRHNLKAGLEATIDWYLNNTAWLQAISKNDEFQNWLDNNYEKRGGNQ</sequence>
<evidence type="ECO:0000256" key="7">
    <source>
        <dbReference type="ARBA" id="ARBA00023239"/>
    </source>
</evidence>
<dbReference type="CDD" id="cd05246">
    <property type="entry name" value="dTDP_GD_SDR_e"/>
    <property type="match status" value="1"/>
</dbReference>
<evidence type="ECO:0000256" key="3">
    <source>
        <dbReference type="ARBA" id="ARBA00008178"/>
    </source>
</evidence>
<comment type="catalytic activity">
    <reaction evidence="1 8">
        <text>dTDP-alpha-D-glucose = dTDP-4-dehydro-6-deoxy-alpha-D-glucose + H2O</text>
        <dbReference type="Rhea" id="RHEA:17221"/>
        <dbReference type="ChEBI" id="CHEBI:15377"/>
        <dbReference type="ChEBI" id="CHEBI:57477"/>
        <dbReference type="ChEBI" id="CHEBI:57649"/>
        <dbReference type="EC" id="4.2.1.46"/>
    </reaction>
</comment>
<evidence type="ECO:0000259" key="9">
    <source>
        <dbReference type="Pfam" id="PF16363"/>
    </source>
</evidence>
<evidence type="ECO:0000256" key="1">
    <source>
        <dbReference type="ARBA" id="ARBA00001539"/>
    </source>
</evidence>
<name>A0A0P6Y0U6_9CHLR</name>
<gene>
    <name evidence="10" type="ORF">ADN00_06530</name>
</gene>
<evidence type="ECO:0000256" key="6">
    <source>
        <dbReference type="ARBA" id="ARBA00023027"/>
    </source>
</evidence>
<keyword evidence="11" id="KW-1185">Reference proteome</keyword>
<dbReference type="OrthoDB" id="9803061at2"/>
<keyword evidence="6" id="KW-0520">NAD</keyword>
<evidence type="ECO:0000256" key="2">
    <source>
        <dbReference type="ARBA" id="ARBA00001911"/>
    </source>
</evidence>
<evidence type="ECO:0000313" key="10">
    <source>
        <dbReference type="EMBL" id="KPL78859.1"/>
    </source>
</evidence>
<keyword evidence="7 8" id="KW-0456">Lyase</keyword>
<proteinExistence type="inferred from homology"/>
<dbReference type="PANTHER" id="PTHR43000">
    <property type="entry name" value="DTDP-D-GLUCOSE 4,6-DEHYDRATASE-RELATED"/>
    <property type="match status" value="1"/>
</dbReference>
<comment type="similarity">
    <text evidence="3 8">Belongs to the NAD(P)-dependent epimerase/dehydratase family. dTDP-glucose dehydratase subfamily.</text>
</comment>
<comment type="caution">
    <text evidence="10">The sequence shown here is derived from an EMBL/GenBank/DDBJ whole genome shotgun (WGS) entry which is preliminary data.</text>
</comment>
<dbReference type="Proteomes" id="UP000050417">
    <property type="component" value="Unassembled WGS sequence"/>
</dbReference>
<dbReference type="RefSeq" id="WP_075062156.1">
    <property type="nucleotide sequence ID" value="NZ_LGCL01000016.1"/>
</dbReference>
<dbReference type="PATRIC" id="fig|1134406.4.peg.1810"/>